<proteinExistence type="predicted"/>
<evidence type="ECO:0000313" key="1">
    <source>
        <dbReference type="EMBL" id="KAG9328791.1"/>
    </source>
</evidence>
<protein>
    <submittedName>
        <fullName evidence="2">Uncharacterized protein</fullName>
    </submittedName>
</protein>
<comment type="caution">
    <text evidence="2">The sequence shown here is derived from an EMBL/GenBank/DDBJ whole genome shotgun (WGS) entry which is preliminary data.</text>
</comment>
<accession>A0A8T2P988</accession>
<dbReference type="EMBL" id="JAFBMS010000010">
    <property type="protein sequence ID" value="KAG9349105.1"/>
    <property type="molecule type" value="Genomic_DNA"/>
</dbReference>
<dbReference type="Proteomes" id="UP000824540">
    <property type="component" value="Unassembled WGS sequence"/>
</dbReference>
<name>A0A8T2P988_9TELE</name>
<keyword evidence="3" id="KW-1185">Reference proteome</keyword>
<evidence type="ECO:0000313" key="3">
    <source>
        <dbReference type="Proteomes" id="UP000824540"/>
    </source>
</evidence>
<evidence type="ECO:0000313" key="2">
    <source>
        <dbReference type="EMBL" id="KAG9349105.1"/>
    </source>
</evidence>
<sequence length="87" mass="10001">MYQGIGQPTFTLSNCCYETPPSGRRTGIEKGKAFNRIATVWEKKNGWRMEKKELSFKHAEHMTSRGGRMESQFCTLWRDEPSGTSSH</sequence>
<organism evidence="2 3">
    <name type="scientific">Albula glossodonta</name>
    <name type="common">roundjaw bonefish</name>
    <dbReference type="NCBI Taxonomy" id="121402"/>
    <lineage>
        <taxon>Eukaryota</taxon>
        <taxon>Metazoa</taxon>
        <taxon>Chordata</taxon>
        <taxon>Craniata</taxon>
        <taxon>Vertebrata</taxon>
        <taxon>Euteleostomi</taxon>
        <taxon>Actinopterygii</taxon>
        <taxon>Neopterygii</taxon>
        <taxon>Teleostei</taxon>
        <taxon>Albuliformes</taxon>
        <taxon>Albulidae</taxon>
        <taxon>Albula</taxon>
    </lineage>
</organism>
<gene>
    <name evidence="1" type="ORF">JZ751_010645</name>
    <name evidence="2" type="ORF">JZ751_029425</name>
</gene>
<reference evidence="2" key="1">
    <citation type="thesis" date="2021" institute="BYU ScholarsArchive" country="Provo, UT, USA">
        <title>Applications of and Algorithms for Genome Assembly and Genomic Analyses with an Emphasis on Marine Teleosts.</title>
        <authorList>
            <person name="Pickett B.D."/>
        </authorList>
    </citation>
    <scope>NUCLEOTIDE SEQUENCE</scope>
    <source>
        <strain evidence="2">HI-2016</strain>
    </source>
</reference>
<dbReference type="AlphaFoldDB" id="A0A8T2P988"/>
<dbReference type="EMBL" id="JAFBMS010001818">
    <property type="protein sequence ID" value="KAG9328791.1"/>
    <property type="molecule type" value="Genomic_DNA"/>
</dbReference>